<comment type="caution">
    <text evidence="2">The sequence shown here is derived from an EMBL/GenBank/DDBJ whole genome shotgun (WGS) entry which is preliminary data.</text>
</comment>
<dbReference type="AlphaFoldDB" id="A0A9D1U338"/>
<accession>A0A9D1U338</accession>
<name>A0A9D1U338_9LACO</name>
<dbReference type="InterPro" id="IPR021324">
    <property type="entry name" value="DUF2929"/>
</dbReference>
<protein>
    <submittedName>
        <fullName evidence="2">DUF2929 family protein</fullName>
    </submittedName>
</protein>
<feature type="transmembrane region" description="Helical" evidence="1">
    <location>
        <begin position="40"/>
        <end position="58"/>
    </location>
</feature>
<dbReference type="Proteomes" id="UP000886878">
    <property type="component" value="Unassembled WGS sequence"/>
</dbReference>
<gene>
    <name evidence="2" type="ORF">H9876_00890</name>
</gene>
<organism evidence="2 3">
    <name type="scientific">Candidatus Limosilactobacillus merdipullorum</name>
    <dbReference type="NCBI Taxonomy" id="2838653"/>
    <lineage>
        <taxon>Bacteria</taxon>
        <taxon>Bacillati</taxon>
        <taxon>Bacillota</taxon>
        <taxon>Bacilli</taxon>
        <taxon>Lactobacillales</taxon>
        <taxon>Lactobacillaceae</taxon>
        <taxon>Limosilactobacillus</taxon>
    </lineage>
</organism>
<keyword evidence="1" id="KW-0472">Membrane</keyword>
<evidence type="ECO:0000256" key="1">
    <source>
        <dbReference type="SAM" id="Phobius"/>
    </source>
</evidence>
<keyword evidence="1" id="KW-0812">Transmembrane</keyword>
<sequence length="66" mass="7357">MKWLVKNIVIAIWAFVIGLVLAYITSQLQLMKADYVTDGLVAMVAGLIMTNGMSYISIHANPHRNH</sequence>
<reference evidence="2" key="1">
    <citation type="journal article" date="2021" name="PeerJ">
        <title>Extensive microbial diversity within the chicken gut microbiome revealed by metagenomics and culture.</title>
        <authorList>
            <person name="Gilroy R."/>
            <person name="Ravi A."/>
            <person name="Getino M."/>
            <person name="Pursley I."/>
            <person name="Horton D.L."/>
            <person name="Alikhan N.F."/>
            <person name="Baker D."/>
            <person name="Gharbi K."/>
            <person name="Hall N."/>
            <person name="Watson M."/>
            <person name="Adriaenssens E.M."/>
            <person name="Foster-Nyarko E."/>
            <person name="Jarju S."/>
            <person name="Secka A."/>
            <person name="Antonio M."/>
            <person name="Oren A."/>
            <person name="Chaudhuri R.R."/>
            <person name="La Ragione R."/>
            <person name="Hildebrand F."/>
            <person name="Pallen M.J."/>
        </authorList>
    </citation>
    <scope>NUCLEOTIDE SEQUENCE</scope>
    <source>
        <strain evidence="2">ChiHejej3B27-2180</strain>
    </source>
</reference>
<dbReference type="Pfam" id="PF11151">
    <property type="entry name" value="DUF2929"/>
    <property type="match status" value="1"/>
</dbReference>
<feature type="transmembrane region" description="Helical" evidence="1">
    <location>
        <begin position="7"/>
        <end position="28"/>
    </location>
</feature>
<evidence type="ECO:0000313" key="2">
    <source>
        <dbReference type="EMBL" id="HIW69927.1"/>
    </source>
</evidence>
<evidence type="ECO:0000313" key="3">
    <source>
        <dbReference type="Proteomes" id="UP000886878"/>
    </source>
</evidence>
<dbReference type="EMBL" id="DXGK01000020">
    <property type="protein sequence ID" value="HIW69927.1"/>
    <property type="molecule type" value="Genomic_DNA"/>
</dbReference>
<proteinExistence type="predicted"/>
<reference evidence="2" key="2">
    <citation type="submission" date="2021-04" db="EMBL/GenBank/DDBJ databases">
        <authorList>
            <person name="Gilroy R."/>
        </authorList>
    </citation>
    <scope>NUCLEOTIDE SEQUENCE</scope>
    <source>
        <strain evidence="2">ChiHejej3B27-2180</strain>
    </source>
</reference>
<keyword evidence="1" id="KW-1133">Transmembrane helix</keyword>